<accession>A0A285X375</accession>
<organism evidence="2 3">
    <name type="scientific">Salinimicrobium sediminis</name>
    <dbReference type="NCBI Taxonomy" id="1343891"/>
    <lineage>
        <taxon>Bacteria</taxon>
        <taxon>Pseudomonadati</taxon>
        <taxon>Bacteroidota</taxon>
        <taxon>Flavobacteriia</taxon>
        <taxon>Flavobacteriales</taxon>
        <taxon>Flavobacteriaceae</taxon>
        <taxon>Salinimicrobium</taxon>
    </lineage>
</organism>
<keyword evidence="1" id="KW-0732">Signal</keyword>
<dbReference type="SUPFAM" id="SSF56935">
    <property type="entry name" value="Porins"/>
    <property type="match status" value="1"/>
</dbReference>
<name>A0A285X375_9FLAO</name>
<dbReference type="EMBL" id="OCMF01000001">
    <property type="protein sequence ID" value="SOC79762.1"/>
    <property type="molecule type" value="Genomic_DNA"/>
</dbReference>
<keyword evidence="3" id="KW-1185">Reference proteome</keyword>
<protein>
    <recommendedName>
        <fullName evidence="4">Phosphate-selective porin O and P</fullName>
    </recommendedName>
</protein>
<evidence type="ECO:0000256" key="1">
    <source>
        <dbReference type="SAM" id="SignalP"/>
    </source>
</evidence>
<dbReference type="AlphaFoldDB" id="A0A285X375"/>
<proteinExistence type="predicted"/>
<evidence type="ECO:0008006" key="4">
    <source>
        <dbReference type="Google" id="ProtNLM"/>
    </source>
</evidence>
<evidence type="ECO:0000313" key="3">
    <source>
        <dbReference type="Proteomes" id="UP000219193"/>
    </source>
</evidence>
<feature type="signal peptide" evidence="1">
    <location>
        <begin position="1"/>
        <end position="22"/>
    </location>
</feature>
<dbReference type="Proteomes" id="UP000219193">
    <property type="component" value="Unassembled WGS sequence"/>
</dbReference>
<dbReference type="OrthoDB" id="638836at2"/>
<reference evidence="3" key="1">
    <citation type="submission" date="2017-09" db="EMBL/GenBank/DDBJ databases">
        <authorList>
            <person name="Varghese N."/>
            <person name="Submissions S."/>
        </authorList>
    </citation>
    <scope>NUCLEOTIDE SEQUENCE [LARGE SCALE GENOMIC DNA]</scope>
    <source>
        <strain evidence="3">CGMCC 1.12641</strain>
    </source>
</reference>
<feature type="chain" id="PRO_5012334794" description="Phosphate-selective porin O and P" evidence="1">
    <location>
        <begin position="23"/>
        <end position="440"/>
    </location>
</feature>
<evidence type="ECO:0000313" key="2">
    <source>
        <dbReference type="EMBL" id="SOC79762.1"/>
    </source>
</evidence>
<gene>
    <name evidence="2" type="ORF">SAMN06296241_1296</name>
</gene>
<sequence>MKNLIKFSGIALMMALGFQAQAQDVDVLVVEEEGNKTLLDRSLPNFQYPDQRGVNVFEPKKDITLGEFEGVQVRVGGASTIQFQGLSQESEGPVELVDLGSNFNLATANLDLDVLLAPGLRMHLRTYLSSQHHPEAYVKGGYIQIDGLDFISEGLASGLMEHLRIKIGHMENNYGDGHFRRSDNAEAIHNPFVGNYVMDAFTTEVGAEVYYFNGPWLGMVGFTNGKLNQNVTDKNSTSPSWLAKIGYDDQISENFRFRLTGSVLHAPHNYGRGVYLYSGDRAGSRYYSVLSDVDGGGDGFRGGMLVPDINNDMTAFQINPFFKLGGLEFFGIIENVTGRKKNEANSETRSYNQYSGELLYRFGADEDFYIGGRYNTAGGEDINGNDLDVDRFQLGAGWFLTKNVLAKVEYVNQDYSGYPTTDIHNEGNFNGFMIEATIGF</sequence>